<evidence type="ECO:0000313" key="1">
    <source>
        <dbReference type="EMBL" id="QSS56277.1"/>
    </source>
</evidence>
<dbReference type="VEuPathDB" id="FungiDB:I7I53_04447"/>
<gene>
    <name evidence="1" type="ORF">I7I53_04447</name>
</gene>
<reference evidence="1" key="1">
    <citation type="submission" date="2021-01" db="EMBL/GenBank/DDBJ databases">
        <title>Chromosome-level genome assembly of a human fungal pathogen reveals clustering of transcriptionally co-regulated genes.</title>
        <authorList>
            <person name="Voorhies M."/>
            <person name="Cohen S."/>
            <person name="Shea T.P."/>
            <person name="Petrus S."/>
            <person name="Munoz J.F."/>
            <person name="Poplawski S."/>
            <person name="Goldman W.E."/>
            <person name="Michael T."/>
            <person name="Cuomo C.A."/>
            <person name="Sil A."/>
            <person name="Beyhan S."/>
        </authorList>
    </citation>
    <scope>NUCLEOTIDE SEQUENCE</scope>
    <source>
        <strain evidence="1">H88</strain>
    </source>
</reference>
<dbReference type="AlphaFoldDB" id="A0A8A1LWF6"/>
<dbReference type="EMBL" id="CP069106">
    <property type="protein sequence ID" value="QSS56277.1"/>
    <property type="molecule type" value="Genomic_DNA"/>
</dbReference>
<protein>
    <submittedName>
        <fullName evidence="1">Uncharacterized protein</fullName>
    </submittedName>
</protein>
<proteinExistence type="predicted"/>
<dbReference type="Proteomes" id="UP000663419">
    <property type="component" value="Chromosome 5"/>
</dbReference>
<evidence type="ECO:0000313" key="2">
    <source>
        <dbReference type="Proteomes" id="UP000663419"/>
    </source>
</evidence>
<organism evidence="1 2">
    <name type="scientific">Ajellomyces capsulatus (strain H88)</name>
    <name type="common">Darling's disease fungus</name>
    <name type="synonym">Histoplasma capsulatum</name>
    <dbReference type="NCBI Taxonomy" id="544711"/>
    <lineage>
        <taxon>Eukaryota</taxon>
        <taxon>Fungi</taxon>
        <taxon>Dikarya</taxon>
        <taxon>Ascomycota</taxon>
        <taxon>Pezizomycotina</taxon>
        <taxon>Eurotiomycetes</taxon>
        <taxon>Eurotiomycetidae</taxon>
        <taxon>Onygenales</taxon>
        <taxon>Ajellomycetaceae</taxon>
        <taxon>Histoplasma</taxon>
    </lineage>
</organism>
<accession>A0A8A1LWF6</accession>
<sequence length="69" mass="8481">MLIMERDFFLFYFIYLLFSRKPMKDSHNEQNYYCMLTSVITSLTFSHRTYSSHLLRLLHDAKTTNHQRK</sequence>
<name>A0A8A1LWF6_AJEC8</name>